<dbReference type="InterPro" id="IPR001480">
    <property type="entry name" value="Bulb-type_lectin_dom"/>
</dbReference>
<keyword evidence="4" id="KW-1133">Transmembrane helix</keyword>
<proteinExistence type="predicted"/>
<accession>A0AAW0JYG3</accession>
<sequence>MATSTLPHFCCLLLLLLPLLPTVFSYTEEDCNIRLDKPLVAQQKIWFYKTKDPTIVWSANANKPASENSELQLSSNNEFVLYDDEGKELWKPPRKGSKSICAAIRDNGNFLDGNLVLYSLTKSLSSEPLQKAYFATGTLDWESQLNFTEDGYTYIKDANESNRVHNLITNEYPGSKEDFYYLARIDHDGGGFCGPNSICSTFDDSRGTAFCSCPPGFSSDQSYNWSGCVPNFALPSCDNNGWEVNKELVEFVKLENMDWPSSDYDFLQGPGVSEESCIQHCLDDCLCVAAVYDQGEACMKKQYPLSNGRKSPNITSIALIKVPKNIGIEKKGQSLIVVLAVLLGSSAFLNILFFLASFVAIISLYHKKLNLPRNIDSTFGTNVRSHTYKELEETTRGFK</sequence>
<dbReference type="GO" id="GO:0016301">
    <property type="term" value="F:kinase activity"/>
    <property type="evidence" value="ECO:0007669"/>
    <property type="project" value="UniProtKB-KW"/>
</dbReference>
<dbReference type="InterPro" id="IPR003609">
    <property type="entry name" value="Pan_app"/>
</dbReference>
<dbReference type="PROSITE" id="PS50927">
    <property type="entry name" value="BULB_LECTIN"/>
    <property type="match status" value="1"/>
</dbReference>
<feature type="signal peptide" evidence="5">
    <location>
        <begin position="1"/>
        <end position="25"/>
    </location>
</feature>
<evidence type="ECO:0000313" key="8">
    <source>
        <dbReference type="Proteomes" id="UP000237347"/>
    </source>
</evidence>
<dbReference type="PANTHER" id="PTHR47976:SF2">
    <property type="entry name" value="RECEPTOR-LIKE SERINE_THREONINE-PROTEIN KINASE"/>
    <property type="match status" value="1"/>
</dbReference>
<evidence type="ECO:0000259" key="6">
    <source>
        <dbReference type="PROSITE" id="PS50927"/>
    </source>
</evidence>
<evidence type="ECO:0000256" key="5">
    <source>
        <dbReference type="SAM" id="SignalP"/>
    </source>
</evidence>
<dbReference type="EMBL" id="PKMF04000443">
    <property type="protein sequence ID" value="KAK7831475.1"/>
    <property type="molecule type" value="Genomic_DNA"/>
</dbReference>
<dbReference type="CDD" id="cd01098">
    <property type="entry name" value="PAN_AP_plant"/>
    <property type="match status" value="1"/>
</dbReference>
<gene>
    <name evidence="7" type="primary">LECRK3_21</name>
    <name evidence="7" type="ORF">CFP56_027291</name>
</gene>
<evidence type="ECO:0000313" key="7">
    <source>
        <dbReference type="EMBL" id="KAK7831475.1"/>
    </source>
</evidence>
<evidence type="ECO:0000256" key="2">
    <source>
        <dbReference type="ARBA" id="ARBA00023157"/>
    </source>
</evidence>
<keyword evidence="4" id="KW-0812">Transmembrane</keyword>
<evidence type="ECO:0000256" key="1">
    <source>
        <dbReference type="ARBA" id="ARBA00022729"/>
    </source>
</evidence>
<dbReference type="Pfam" id="PF08276">
    <property type="entry name" value="PAN_2"/>
    <property type="match status" value="1"/>
</dbReference>
<keyword evidence="4" id="KW-0472">Membrane</keyword>
<dbReference type="SUPFAM" id="SSF51110">
    <property type="entry name" value="alpha-D-mannose-specific plant lectins"/>
    <property type="match status" value="1"/>
</dbReference>
<reference evidence="7 8" key="1">
    <citation type="journal article" date="2018" name="Sci. Data">
        <title>The draft genome sequence of cork oak.</title>
        <authorList>
            <person name="Ramos A.M."/>
            <person name="Usie A."/>
            <person name="Barbosa P."/>
            <person name="Barros P.M."/>
            <person name="Capote T."/>
            <person name="Chaves I."/>
            <person name="Simoes F."/>
            <person name="Abreu I."/>
            <person name="Carrasquinho I."/>
            <person name="Faro C."/>
            <person name="Guimaraes J.B."/>
            <person name="Mendonca D."/>
            <person name="Nobrega F."/>
            <person name="Rodrigues L."/>
            <person name="Saibo N.J.M."/>
            <person name="Varela M.C."/>
            <person name="Egas C."/>
            <person name="Matos J."/>
            <person name="Miguel C.M."/>
            <person name="Oliveira M.M."/>
            <person name="Ricardo C.P."/>
            <person name="Goncalves S."/>
        </authorList>
    </citation>
    <scope>NUCLEOTIDE SEQUENCE [LARGE SCALE GENOMIC DNA]</scope>
    <source>
        <strain evidence="8">cv. HL8</strain>
    </source>
</reference>
<dbReference type="Gene3D" id="2.90.10.10">
    <property type="entry name" value="Bulb-type lectin domain"/>
    <property type="match status" value="1"/>
</dbReference>
<keyword evidence="8" id="KW-1185">Reference proteome</keyword>
<dbReference type="AlphaFoldDB" id="A0AAW0JYG3"/>
<feature type="domain" description="Bulb-type lectin" evidence="6">
    <location>
        <begin position="1"/>
        <end position="130"/>
    </location>
</feature>
<organism evidence="7 8">
    <name type="scientific">Quercus suber</name>
    <name type="common">Cork oak</name>
    <dbReference type="NCBI Taxonomy" id="58331"/>
    <lineage>
        <taxon>Eukaryota</taxon>
        <taxon>Viridiplantae</taxon>
        <taxon>Streptophyta</taxon>
        <taxon>Embryophyta</taxon>
        <taxon>Tracheophyta</taxon>
        <taxon>Spermatophyta</taxon>
        <taxon>Magnoliopsida</taxon>
        <taxon>eudicotyledons</taxon>
        <taxon>Gunneridae</taxon>
        <taxon>Pentapetalae</taxon>
        <taxon>rosids</taxon>
        <taxon>fabids</taxon>
        <taxon>Fagales</taxon>
        <taxon>Fagaceae</taxon>
        <taxon>Quercus</taxon>
    </lineage>
</organism>
<name>A0AAW0JYG3_QUESU</name>
<keyword evidence="3" id="KW-0325">Glycoprotein</keyword>
<evidence type="ECO:0000256" key="3">
    <source>
        <dbReference type="ARBA" id="ARBA00023180"/>
    </source>
</evidence>
<comment type="caution">
    <text evidence="7">The sequence shown here is derived from an EMBL/GenBank/DDBJ whole genome shotgun (WGS) entry which is preliminary data.</text>
</comment>
<feature type="transmembrane region" description="Helical" evidence="4">
    <location>
        <begin position="335"/>
        <end position="365"/>
    </location>
</feature>
<protein>
    <submittedName>
        <fullName evidence="7">G-type lectin s-receptor-like serine/threonine-protein kinase lecrk3</fullName>
    </submittedName>
</protein>
<dbReference type="PANTHER" id="PTHR47976">
    <property type="entry name" value="G-TYPE LECTIN S-RECEPTOR-LIKE SERINE/THREONINE-PROTEIN KINASE SD2-5"/>
    <property type="match status" value="1"/>
</dbReference>
<keyword evidence="1 5" id="KW-0732">Signal</keyword>
<dbReference type="Proteomes" id="UP000237347">
    <property type="component" value="Unassembled WGS sequence"/>
</dbReference>
<feature type="chain" id="PRO_5043743459" evidence="5">
    <location>
        <begin position="26"/>
        <end position="399"/>
    </location>
</feature>
<dbReference type="SMART" id="SM00108">
    <property type="entry name" value="B_lectin"/>
    <property type="match status" value="1"/>
</dbReference>
<keyword evidence="2" id="KW-1015">Disulfide bond</keyword>
<evidence type="ECO:0000256" key="4">
    <source>
        <dbReference type="SAM" id="Phobius"/>
    </source>
</evidence>
<dbReference type="InterPro" id="IPR036426">
    <property type="entry name" value="Bulb-type_lectin_dom_sf"/>
</dbReference>
<dbReference type="InterPro" id="IPR051343">
    <property type="entry name" value="G-type_lectin_kinases/EP1-like"/>
</dbReference>
<dbReference type="SMART" id="SM00473">
    <property type="entry name" value="PAN_AP"/>
    <property type="match status" value="1"/>
</dbReference>